<gene>
    <name evidence="1" type="ORF">DSO57_1025041</name>
</gene>
<name>A0ACC2RH52_9FUNG</name>
<organism evidence="1 2">
    <name type="scientific">Entomophthora muscae</name>
    <dbReference type="NCBI Taxonomy" id="34485"/>
    <lineage>
        <taxon>Eukaryota</taxon>
        <taxon>Fungi</taxon>
        <taxon>Fungi incertae sedis</taxon>
        <taxon>Zoopagomycota</taxon>
        <taxon>Entomophthoromycotina</taxon>
        <taxon>Entomophthoromycetes</taxon>
        <taxon>Entomophthorales</taxon>
        <taxon>Entomophthoraceae</taxon>
        <taxon>Entomophthora</taxon>
    </lineage>
</organism>
<evidence type="ECO:0000313" key="2">
    <source>
        <dbReference type="Proteomes" id="UP001165960"/>
    </source>
</evidence>
<evidence type="ECO:0000313" key="1">
    <source>
        <dbReference type="EMBL" id="KAJ9049397.1"/>
    </source>
</evidence>
<protein>
    <submittedName>
        <fullName evidence="1">Uncharacterized protein</fullName>
    </submittedName>
</protein>
<reference evidence="1" key="1">
    <citation type="submission" date="2022-04" db="EMBL/GenBank/DDBJ databases">
        <title>Genome of the entomopathogenic fungus Entomophthora muscae.</title>
        <authorList>
            <person name="Elya C."/>
            <person name="Lovett B.R."/>
            <person name="Lee E."/>
            <person name="Macias A.M."/>
            <person name="Hajek A.E."/>
            <person name="De Bivort B.L."/>
            <person name="Kasson M.T."/>
            <person name="De Fine Licht H.H."/>
            <person name="Stajich J.E."/>
        </authorList>
    </citation>
    <scope>NUCLEOTIDE SEQUENCE</scope>
    <source>
        <strain evidence="1">Berkeley</strain>
    </source>
</reference>
<feature type="non-terminal residue" evidence="1">
    <location>
        <position position="80"/>
    </location>
</feature>
<sequence length="80" mass="8524">MTLIGLRFAPPSNGLTASDCSIPAATANEINSRFGATSNNTWLAKATIHSIRNCFIKPSIKNYTVASTSAKYTQALMTSL</sequence>
<keyword evidence="2" id="KW-1185">Reference proteome</keyword>
<comment type="caution">
    <text evidence="1">The sequence shown here is derived from an EMBL/GenBank/DDBJ whole genome shotgun (WGS) entry which is preliminary data.</text>
</comment>
<accession>A0ACC2RH52</accession>
<dbReference type="EMBL" id="QTSX02007238">
    <property type="protein sequence ID" value="KAJ9049397.1"/>
    <property type="molecule type" value="Genomic_DNA"/>
</dbReference>
<proteinExistence type="predicted"/>
<dbReference type="Proteomes" id="UP001165960">
    <property type="component" value="Unassembled WGS sequence"/>
</dbReference>